<reference evidence="6" key="1">
    <citation type="submission" date="2023-03" db="EMBL/GenBank/DDBJ databases">
        <title>Massive genome expansion in bonnet fungi (Mycena s.s.) driven by repeated elements and novel gene families across ecological guilds.</title>
        <authorList>
            <consortium name="Lawrence Berkeley National Laboratory"/>
            <person name="Harder C.B."/>
            <person name="Miyauchi S."/>
            <person name="Viragh M."/>
            <person name="Kuo A."/>
            <person name="Thoen E."/>
            <person name="Andreopoulos B."/>
            <person name="Lu D."/>
            <person name="Skrede I."/>
            <person name="Drula E."/>
            <person name="Henrissat B."/>
            <person name="Morin E."/>
            <person name="Kohler A."/>
            <person name="Barry K."/>
            <person name="LaButti K."/>
            <person name="Morin E."/>
            <person name="Salamov A."/>
            <person name="Lipzen A."/>
            <person name="Mereny Z."/>
            <person name="Hegedus B."/>
            <person name="Baldrian P."/>
            <person name="Stursova M."/>
            <person name="Weitz H."/>
            <person name="Taylor A."/>
            <person name="Grigoriev I.V."/>
            <person name="Nagy L.G."/>
            <person name="Martin F."/>
            <person name="Kauserud H."/>
        </authorList>
    </citation>
    <scope>NUCLEOTIDE SEQUENCE</scope>
    <source>
        <strain evidence="6">CBHHK200</strain>
    </source>
</reference>
<evidence type="ECO:0000256" key="1">
    <source>
        <dbReference type="ARBA" id="ARBA00005234"/>
    </source>
</evidence>
<organism evidence="6 7">
    <name type="scientific">Mycena alexandri</name>
    <dbReference type="NCBI Taxonomy" id="1745969"/>
    <lineage>
        <taxon>Eukaryota</taxon>
        <taxon>Fungi</taxon>
        <taxon>Dikarya</taxon>
        <taxon>Basidiomycota</taxon>
        <taxon>Agaricomycotina</taxon>
        <taxon>Agaricomycetes</taxon>
        <taxon>Agaricomycetidae</taxon>
        <taxon>Agaricales</taxon>
        <taxon>Marasmiineae</taxon>
        <taxon>Mycenaceae</taxon>
        <taxon>Mycena</taxon>
    </lineage>
</organism>
<feature type="compositionally biased region" description="Basic residues" evidence="4">
    <location>
        <begin position="628"/>
        <end position="638"/>
    </location>
</feature>
<dbReference type="GO" id="GO:0008234">
    <property type="term" value="F:cysteine-type peptidase activity"/>
    <property type="evidence" value="ECO:0007669"/>
    <property type="project" value="InterPro"/>
</dbReference>
<evidence type="ECO:0000313" key="6">
    <source>
        <dbReference type="EMBL" id="KAJ7020812.1"/>
    </source>
</evidence>
<dbReference type="PROSITE" id="PS50600">
    <property type="entry name" value="ULP_PROTEASE"/>
    <property type="match status" value="1"/>
</dbReference>
<dbReference type="InterPro" id="IPR038765">
    <property type="entry name" value="Papain-like_cys_pep_sf"/>
</dbReference>
<evidence type="ECO:0000313" key="7">
    <source>
        <dbReference type="Proteomes" id="UP001218188"/>
    </source>
</evidence>
<feature type="region of interest" description="Disordered" evidence="4">
    <location>
        <begin position="1"/>
        <end position="52"/>
    </location>
</feature>
<dbReference type="InterPro" id="IPR003653">
    <property type="entry name" value="Peptidase_C48_C"/>
</dbReference>
<feature type="compositionally biased region" description="Polar residues" evidence="4">
    <location>
        <begin position="882"/>
        <end position="897"/>
    </location>
</feature>
<feature type="compositionally biased region" description="Basic residues" evidence="4">
    <location>
        <begin position="8"/>
        <end position="21"/>
    </location>
</feature>
<feature type="compositionally biased region" description="Low complexity" evidence="4">
    <location>
        <begin position="39"/>
        <end position="48"/>
    </location>
</feature>
<keyword evidence="7" id="KW-1185">Reference proteome</keyword>
<dbReference type="GO" id="GO:0006508">
    <property type="term" value="P:proteolysis"/>
    <property type="evidence" value="ECO:0007669"/>
    <property type="project" value="UniProtKB-KW"/>
</dbReference>
<feature type="region of interest" description="Disordered" evidence="4">
    <location>
        <begin position="1190"/>
        <end position="1216"/>
    </location>
</feature>
<dbReference type="Proteomes" id="UP001218188">
    <property type="component" value="Unassembled WGS sequence"/>
</dbReference>
<dbReference type="Pfam" id="PF02902">
    <property type="entry name" value="Peptidase_C48"/>
    <property type="match status" value="1"/>
</dbReference>
<sequence length="1805" mass="203794">MAPLPKPPKPRGRPSKKRRKPTNPSATDPPLLVPPDSPLPLDDPASPGDPERGVALVGDDARYALLAAQSANRMPEGVAAGNAATQRLFLNVVPHEVEQRWKLVANMRTEDLPSWFDDLLNDFHVHDMSPNQDVPSQTLAVIVKWIGHPGSSPRDPRSRQFFIRWNDPPPPQALVDQAIARKQPVVRWDLRCAGVHDLDFSDPPLDEVPKEPTIEPSGGAPDNSNDDSSSDSQDMPVEPKAARWKVCSTLVKLHVEVYANDLSSASVWQQNEHPDVPLADRAHGLQFSRVQRSIFLENLRLHGLKVSSLVLQMMHLSPSAYGRATPLPSWREAKPKELQSMYAAVKQRQLLDKNPWRATHLLVRANKDKIFGYIPHNFERPDSESEFAIGLTDNYSLQSAVAYTADGGVVGSDACWRNKSQNRAAMSLLCTVDEGEHMVPISIFLSANVKIPTLLSFFVGTYEKIVMHAKEITADPKIIITRNRSPEVIERIEINAKKIAVDGWCMGKFMIDKHYPSLRAIQEFCKKYNITVYIRLCQFHVVRAILYWEWGDGRKGLAIAIPKSIKFEIVWLFRFVQRARTRKEFHALTAKFLEAVEALIMNEIKVNEADEEDADEGAEEKVEDGVQKKKKGRRTRGRSQQKLRSMYEAVKEYFERCWFVDDWIDTYTDIGLPPNQGRDGTWNTNNWTERGFKTFDSYWRPADRQPPPEMIELHRTAYTLWDRGAVRQLGTDRYETQSGKPCLHILAVRLFISNGPVEEWMKVEAASEKAVPKRDSKEAKRKKVKSDEAEEQELYDIFEKLEEARNKEEEDRVSASPEPVFAPQEKQEKLTGFGAAAAMGKSPGRPANSKPLVPGRTPSKSSPTHEPTFSRRSGRPPAGRLAQNSLFPASLKNSPARKSSGRLEAAAGFLTAEELEMNTANVTRWSSPQYRLRAEEMDQWATILNYSEIAQRDGWLFISCSPTCFPPAVIAALDWSKPVTVAELRSQRLPILADIFEARPNIRLNFLVCFHLYEEHWTVFHHNLTGNHVEIQRVNPLRDPGTHVISTREDLLGFNIRDQVLLTSFLHPRRLSLLKDGVPSPKPHLLGTGFTQPYLGLQRGDSSTCGFWCILYAFSTLLDFNLNQHLVRDLNNEPAELKELLAPIYSAFRGDALGVEVDLVQQLFRKFNPTFDYSILSGTRFSLRPASISRAEEAAGPPHDTNSPPPASYTPANDITADPGLQHLIDPSLGDVTWLVGAHRPSSQNIRDFLEGKELHSVILDAYLDLVMQDIDASTSSTHKFLIVDSLIAQQMQEATKNGTSEAGMAPKSKARHITEYWFEDQDIFLLDWLILPWFWSLHWLVIGVDFKQTRISVYDSYKSRGGGPRAKAATERTLQMLRWEHWARYDNKLSANWKATPNLLDVPQQGQTVNCGLFALWFSKCLALGKTDVSQWSFSGEAIEVERLVVLNRLSAAIHADLQERNVDQLSRVGFIRPILLSSAERDDCMAEQRVFNTVYPILRSTDINRISSVDDFHAERLRRMNKPQIGECLLVPEGHKVYPAMVTKIIDTMILLDWFPGVYDKFPARKTIGFRVSPAEWREIISMTFDWQMLARIEWPAHLTLSPLFFPSPLFPGQKVLLDTLHPLLSEISALFFQPLDRPGSGVFAYLNTRFTHSPNRDHFYRNLLGTAPGEEPFSAGDEGLFNYLEEQLRETLGVIAGPLVAIDRNGGSRLLRQAGEQPAWIKGAARSMFATAAAAHYLRIDLSRALELLEARRVRRPLGPHEQALTAYAHAVREQGVFAAWEITQSVLVVVPGIAVSLPHEI</sequence>
<feature type="region of interest" description="Disordered" evidence="4">
    <location>
        <begin position="805"/>
        <end position="899"/>
    </location>
</feature>
<feature type="region of interest" description="Disordered" evidence="4">
    <location>
        <begin position="201"/>
        <end position="239"/>
    </location>
</feature>
<accession>A0AAD6WPW5</accession>
<name>A0AAD6WPW5_9AGAR</name>
<evidence type="ECO:0000256" key="4">
    <source>
        <dbReference type="SAM" id="MobiDB-lite"/>
    </source>
</evidence>
<evidence type="ECO:0000256" key="3">
    <source>
        <dbReference type="ARBA" id="ARBA00022801"/>
    </source>
</evidence>
<feature type="compositionally biased region" description="Polar residues" evidence="4">
    <location>
        <begin position="858"/>
        <end position="871"/>
    </location>
</feature>
<dbReference type="Gene3D" id="3.40.395.10">
    <property type="entry name" value="Adenoviral Proteinase, Chain A"/>
    <property type="match status" value="1"/>
</dbReference>
<protein>
    <recommendedName>
        <fullName evidence="5">Ubiquitin-like protease family profile domain-containing protein</fullName>
    </recommendedName>
</protein>
<dbReference type="GO" id="GO:0019783">
    <property type="term" value="F:ubiquitin-like protein peptidase activity"/>
    <property type="evidence" value="ECO:0007669"/>
    <property type="project" value="UniProtKB-ARBA"/>
</dbReference>
<dbReference type="SUPFAM" id="SSF54001">
    <property type="entry name" value="Cysteine proteinases"/>
    <property type="match status" value="1"/>
</dbReference>
<keyword evidence="2" id="KW-0645">Protease</keyword>
<feature type="compositionally biased region" description="Basic and acidic residues" evidence="4">
    <location>
        <begin position="765"/>
        <end position="778"/>
    </location>
</feature>
<dbReference type="EMBL" id="JARJCM010000250">
    <property type="protein sequence ID" value="KAJ7020812.1"/>
    <property type="molecule type" value="Genomic_DNA"/>
</dbReference>
<comment type="caution">
    <text evidence="6">The sequence shown here is derived from an EMBL/GenBank/DDBJ whole genome shotgun (WGS) entry which is preliminary data.</text>
</comment>
<evidence type="ECO:0000259" key="5">
    <source>
        <dbReference type="PROSITE" id="PS50600"/>
    </source>
</evidence>
<feature type="region of interest" description="Disordered" evidence="4">
    <location>
        <begin position="610"/>
        <end position="638"/>
    </location>
</feature>
<gene>
    <name evidence="6" type="ORF">C8F04DRAFT_1316557</name>
</gene>
<evidence type="ECO:0000256" key="2">
    <source>
        <dbReference type="ARBA" id="ARBA00022670"/>
    </source>
</evidence>
<proteinExistence type="inferred from homology"/>
<keyword evidence="3" id="KW-0378">Hydrolase</keyword>
<feature type="domain" description="Ubiquitin-like protease family profile" evidence="5">
    <location>
        <begin position="1239"/>
        <end position="1423"/>
    </location>
</feature>
<feature type="region of interest" description="Disordered" evidence="4">
    <location>
        <begin position="765"/>
        <end position="789"/>
    </location>
</feature>
<comment type="similarity">
    <text evidence="1">Belongs to the peptidase C48 family.</text>
</comment>